<protein>
    <submittedName>
        <fullName evidence="2">Uncharacterized protein</fullName>
    </submittedName>
</protein>
<evidence type="ECO:0000256" key="1">
    <source>
        <dbReference type="SAM" id="MobiDB-lite"/>
    </source>
</evidence>
<evidence type="ECO:0000313" key="2">
    <source>
        <dbReference type="EMBL" id="MQL93020.1"/>
    </source>
</evidence>
<name>A0A843VH68_COLES</name>
<feature type="region of interest" description="Disordered" evidence="1">
    <location>
        <begin position="131"/>
        <end position="163"/>
    </location>
</feature>
<dbReference type="EMBL" id="NMUH01001509">
    <property type="protein sequence ID" value="MQL93020.1"/>
    <property type="molecule type" value="Genomic_DNA"/>
</dbReference>
<keyword evidence="3" id="KW-1185">Reference proteome</keyword>
<evidence type="ECO:0000313" key="3">
    <source>
        <dbReference type="Proteomes" id="UP000652761"/>
    </source>
</evidence>
<reference evidence="2" key="1">
    <citation type="submission" date="2017-07" db="EMBL/GenBank/DDBJ databases">
        <title>Taro Niue Genome Assembly and Annotation.</title>
        <authorList>
            <person name="Atibalentja N."/>
            <person name="Keating K."/>
            <person name="Fields C.J."/>
        </authorList>
    </citation>
    <scope>NUCLEOTIDE SEQUENCE</scope>
    <source>
        <strain evidence="2">Niue_2</strain>
        <tissue evidence="2">Leaf</tissue>
    </source>
</reference>
<feature type="compositionally biased region" description="Basic residues" evidence="1">
    <location>
        <begin position="132"/>
        <end position="141"/>
    </location>
</feature>
<comment type="caution">
    <text evidence="2">The sequence shown here is derived from an EMBL/GenBank/DDBJ whole genome shotgun (WGS) entry which is preliminary data.</text>
</comment>
<proteinExistence type="predicted"/>
<organism evidence="2 3">
    <name type="scientific">Colocasia esculenta</name>
    <name type="common">Wild taro</name>
    <name type="synonym">Arum esculentum</name>
    <dbReference type="NCBI Taxonomy" id="4460"/>
    <lineage>
        <taxon>Eukaryota</taxon>
        <taxon>Viridiplantae</taxon>
        <taxon>Streptophyta</taxon>
        <taxon>Embryophyta</taxon>
        <taxon>Tracheophyta</taxon>
        <taxon>Spermatophyta</taxon>
        <taxon>Magnoliopsida</taxon>
        <taxon>Liliopsida</taxon>
        <taxon>Araceae</taxon>
        <taxon>Aroideae</taxon>
        <taxon>Colocasieae</taxon>
        <taxon>Colocasia</taxon>
    </lineage>
</organism>
<gene>
    <name evidence="2" type="ORF">Taro_025662</name>
</gene>
<dbReference type="AlphaFoldDB" id="A0A843VH68"/>
<accession>A0A843VH68</accession>
<dbReference type="Proteomes" id="UP000652761">
    <property type="component" value="Unassembled WGS sequence"/>
</dbReference>
<sequence length="163" mass="17808">MVAAERPAATALAVRVAAGVSVTFLSLVSSGRVVGVDATYQAVATASWSSRACARVVRCEEEEEEFLREGPNGFVLRVECDDSMLELRFLEGLLRNPARLETRSSRRPRPCRDGATGRYVVATLLSVALRSRQARAPRHGRGGPPRETSQQRQGARRAEETGR</sequence>